<dbReference type="Proteomes" id="UP000265520">
    <property type="component" value="Unassembled WGS sequence"/>
</dbReference>
<proteinExistence type="predicted"/>
<protein>
    <submittedName>
        <fullName evidence="1">Uncharacterized protein</fullName>
    </submittedName>
</protein>
<organism evidence="1 2">
    <name type="scientific">Trifolium medium</name>
    <dbReference type="NCBI Taxonomy" id="97028"/>
    <lineage>
        <taxon>Eukaryota</taxon>
        <taxon>Viridiplantae</taxon>
        <taxon>Streptophyta</taxon>
        <taxon>Embryophyta</taxon>
        <taxon>Tracheophyta</taxon>
        <taxon>Spermatophyta</taxon>
        <taxon>Magnoliopsida</taxon>
        <taxon>eudicotyledons</taxon>
        <taxon>Gunneridae</taxon>
        <taxon>Pentapetalae</taxon>
        <taxon>rosids</taxon>
        <taxon>fabids</taxon>
        <taxon>Fabales</taxon>
        <taxon>Fabaceae</taxon>
        <taxon>Papilionoideae</taxon>
        <taxon>50 kb inversion clade</taxon>
        <taxon>NPAAA clade</taxon>
        <taxon>Hologalegina</taxon>
        <taxon>IRL clade</taxon>
        <taxon>Trifolieae</taxon>
        <taxon>Trifolium</taxon>
    </lineage>
</organism>
<name>A0A392SQ77_9FABA</name>
<evidence type="ECO:0000313" key="1">
    <source>
        <dbReference type="EMBL" id="MCI50364.1"/>
    </source>
</evidence>
<feature type="non-terminal residue" evidence="1">
    <location>
        <position position="55"/>
    </location>
</feature>
<reference evidence="1 2" key="1">
    <citation type="journal article" date="2018" name="Front. Plant Sci.">
        <title>Red Clover (Trifolium pratense) and Zigzag Clover (T. medium) - A Picture of Genomic Similarities and Differences.</title>
        <authorList>
            <person name="Dluhosova J."/>
            <person name="Istvanek J."/>
            <person name="Nedelnik J."/>
            <person name="Repkova J."/>
        </authorList>
    </citation>
    <scope>NUCLEOTIDE SEQUENCE [LARGE SCALE GENOMIC DNA]</scope>
    <source>
        <strain evidence="2">cv. 10/8</strain>
        <tissue evidence="1">Leaf</tissue>
    </source>
</reference>
<comment type="caution">
    <text evidence="1">The sequence shown here is derived from an EMBL/GenBank/DDBJ whole genome shotgun (WGS) entry which is preliminary data.</text>
</comment>
<keyword evidence="2" id="KW-1185">Reference proteome</keyword>
<evidence type="ECO:0000313" key="2">
    <source>
        <dbReference type="Proteomes" id="UP000265520"/>
    </source>
</evidence>
<accession>A0A392SQ77</accession>
<dbReference type="AlphaFoldDB" id="A0A392SQ77"/>
<sequence>MTSLETDIINKGKKLIKGTVVLRQKNSNVVGDTVTPSILDTSSVALKLISASKAD</sequence>
<dbReference type="EMBL" id="LXQA010415355">
    <property type="protein sequence ID" value="MCI50364.1"/>
    <property type="molecule type" value="Genomic_DNA"/>
</dbReference>